<evidence type="ECO:0000256" key="18">
    <source>
        <dbReference type="SAM" id="MobiDB-lite"/>
    </source>
</evidence>
<keyword evidence="14 17" id="KW-0131">Cell cycle</keyword>
<evidence type="ECO:0000256" key="16">
    <source>
        <dbReference type="PIRSR" id="PIRSR602117-2"/>
    </source>
</evidence>
<keyword evidence="22" id="KW-1185">Reference proteome</keyword>
<dbReference type="PRINTS" id="PR00386">
    <property type="entry name" value="P53SUPPRESSR"/>
</dbReference>
<dbReference type="Gene3D" id="2.60.40.720">
    <property type="match status" value="1"/>
</dbReference>
<evidence type="ECO:0000256" key="7">
    <source>
        <dbReference type="ARBA" id="ARBA00022723"/>
    </source>
</evidence>
<comment type="caution">
    <text evidence="21">The sequence shown here is derived from an EMBL/GenBank/DDBJ whole genome shotgun (WGS) entry which is preliminary data.</text>
</comment>
<keyword evidence="4 17" id="KW-0963">Cytoplasm</keyword>
<dbReference type="Gene3D" id="4.10.170.10">
    <property type="entry name" value="p53-like tetramerisation domain"/>
    <property type="match status" value="1"/>
</dbReference>
<evidence type="ECO:0000256" key="10">
    <source>
        <dbReference type="ARBA" id="ARBA00023125"/>
    </source>
</evidence>
<feature type="domain" description="p53 tetramerisation" evidence="20">
    <location>
        <begin position="289"/>
        <end position="327"/>
    </location>
</feature>
<evidence type="ECO:0000256" key="5">
    <source>
        <dbReference type="ARBA" id="ARBA00022553"/>
    </source>
</evidence>
<dbReference type="InterPro" id="IPR011615">
    <property type="entry name" value="p53_DNA-bd"/>
</dbReference>
<name>A0ABD1K7W7_9TELE</name>
<evidence type="ECO:0000313" key="22">
    <source>
        <dbReference type="Proteomes" id="UP001591681"/>
    </source>
</evidence>
<keyword evidence="5" id="KW-0597">Phosphoprotein</keyword>
<dbReference type="GO" id="GO:0046872">
    <property type="term" value="F:metal ion binding"/>
    <property type="evidence" value="ECO:0007669"/>
    <property type="project" value="UniProtKB-KW"/>
</dbReference>
<evidence type="ECO:0000256" key="15">
    <source>
        <dbReference type="PIRSR" id="PIRSR602117-1"/>
    </source>
</evidence>
<feature type="region of interest" description="Disordered" evidence="18">
    <location>
        <begin position="318"/>
        <end position="370"/>
    </location>
</feature>
<dbReference type="InterPro" id="IPR002117">
    <property type="entry name" value="p53_tumour_suppressor"/>
</dbReference>
<dbReference type="EMBL" id="JBHFQA010000008">
    <property type="protein sequence ID" value="KAL2095243.1"/>
    <property type="molecule type" value="Genomic_DNA"/>
</dbReference>
<evidence type="ECO:0000256" key="12">
    <source>
        <dbReference type="ARBA" id="ARBA00023163"/>
    </source>
</evidence>
<dbReference type="GO" id="GO:0003677">
    <property type="term" value="F:DNA binding"/>
    <property type="evidence" value="ECO:0007669"/>
    <property type="project" value="UniProtKB-KW"/>
</dbReference>
<evidence type="ECO:0000256" key="14">
    <source>
        <dbReference type="ARBA" id="ARBA00023306"/>
    </source>
</evidence>
<keyword evidence="9 17" id="KW-0805">Transcription regulation</keyword>
<evidence type="ECO:0000256" key="2">
    <source>
        <dbReference type="ARBA" id="ARBA00011393"/>
    </source>
</evidence>
<comment type="subunit">
    <text evidence="2 17">Binds DNA as a homotetramer.</text>
</comment>
<feature type="domain" description="p53 DNA-binding" evidence="19">
    <location>
        <begin position="64"/>
        <end position="251"/>
    </location>
</feature>
<organism evidence="21 22">
    <name type="scientific">Coilia grayii</name>
    <name type="common">Gray's grenadier anchovy</name>
    <dbReference type="NCBI Taxonomy" id="363190"/>
    <lineage>
        <taxon>Eukaryota</taxon>
        <taxon>Metazoa</taxon>
        <taxon>Chordata</taxon>
        <taxon>Craniata</taxon>
        <taxon>Vertebrata</taxon>
        <taxon>Euteleostomi</taxon>
        <taxon>Actinopterygii</taxon>
        <taxon>Neopterygii</taxon>
        <taxon>Teleostei</taxon>
        <taxon>Clupei</taxon>
        <taxon>Clupeiformes</taxon>
        <taxon>Clupeoidei</taxon>
        <taxon>Engraulidae</taxon>
        <taxon>Coilinae</taxon>
        <taxon>Coilia</taxon>
    </lineage>
</organism>
<keyword evidence="6 17" id="KW-0053">Apoptosis</keyword>
<feature type="region of interest" description="Disordered" evidence="18">
    <location>
        <begin position="137"/>
        <end position="156"/>
    </location>
</feature>
<comment type="subcellular location">
    <subcellularLocation>
        <location evidence="17">Cytoplasm</location>
    </subcellularLocation>
    <subcellularLocation>
        <location evidence="17">Nucleus</location>
    </subcellularLocation>
</comment>
<evidence type="ECO:0000256" key="8">
    <source>
        <dbReference type="ARBA" id="ARBA00022833"/>
    </source>
</evidence>
<dbReference type="PANTHER" id="PTHR11447">
    <property type="entry name" value="CELLULAR TUMOR ANTIGEN P53"/>
    <property type="match status" value="1"/>
</dbReference>
<dbReference type="PANTHER" id="PTHR11447:SF6">
    <property type="entry name" value="CELLULAR TUMOR ANTIGEN P53"/>
    <property type="match status" value="1"/>
</dbReference>
<dbReference type="InterPro" id="IPR036674">
    <property type="entry name" value="p53_tetramer_sf"/>
</dbReference>
<dbReference type="GO" id="GO:0005634">
    <property type="term" value="C:nucleus"/>
    <property type="evidence" value="ECO:0007669"/>
    <property type="project" value="UniProtKB-SubCell"/>
</dbReference>
<feature type="region of interest" description="Disordered" evidence="18">
    <location>
        <begin position="248"/>
        <end position="301"/>
    </location>
</feature>
<sequence>MNDQADSKDFEDLWNSMVPGADVNWETNFLSESQFDEKVFEELQLPEPYVSGAPPCSTVPTITDYPGVHDFQLRFPQSSFAKSATSTYSADLNKLYCQRAKTCPVQMVVGERPPVGSLVRATAVYKKSEHVAEVVKRCPHHERTPESNDGPAPSSHLILVEGNRQAEYQQDPNTGRQSVLVPYEPPQQGSEHTTALFNYMCMSSCMGGMSRRPILTIVTLETQEGKVLGRRCFEVRVCACPGRDRKTEETNFRNAQEAKTSAKTATKRSLPEDPQAGAGAHAEGSKKAKSSSSTEEELFTLQVRGRERYEMLKKTNDSLELTDLVPPSDVEKYRQKHNSRGANRRERDSSAVEPKKGKRLLVKGEKCDSD</sequence>
<dbReference type="SUPFAM" id="SSF49417">
    <property type="entry name" value="p53-like transcription factors"/>
    <property type="match status" value="1"/>
</dbReference>
<evidence type="ECO:0000256" key="17">
    <source>
        <dbReference type="RuleBase" id="RU003304"/>
    </source>
</evidence>
<evidence type="ECO:0000313" key="21">
    <source>
        <dbReference type="EMBL" id="KAL2095243.1"/>
    </source>
</evidence>
<dbReference type="InterPro" id="IPR012346">
    <property type="entry name" value="p53/RUNT-type_TF_DNA-bd_sf"/>
</dbReference>
<feature type="compositionally biased region" description="Basic and acidic residues" evidence="18">
    <location>
        <begin position="343"/>
        <end position="355"/>
    </location>
</feature>
<feature type="binding site" evidence="15">
    <location>
        <position position="201"/>
    </location>
    <ligand>
        <name>Zn(2+)</name>
        <dbReference type="ChEBI" id="CHEBI:29105"/>
    </ligand>
</feature>
<feature type="binding site" evidence="15">
    <location>
        <position position="205"/>
    </location>
    <ligand>
        <name>Zn(2+)</name>
        <dbReference type="ChEBI" id="CHEBI:29105"/>
    </ligand>
</feature>
<keyword evidence="11 17" id="KW-0010">Activator</keyword>
<evidence type="ECO:0000256" key="11">
    <source>
        <dbReference type="ARBA" id="ARBA00023159"/>
    </source>
</evidence>
<feature type="binding site" evidence="15">
    <location>
        <position position="141"/>
    </location>
    <ligand>
        <name>Zn(2+)</name>
        <dbReference type="ChEBI" id="CHEBI:29105"/>
    </ligand>
</feature>
<evidence type="ECO:0000259" key="20">
    <source>
        <dbReference type="Pfam" id="PF07710"/>
    </source>
</evidence>
<dbReference type="InterPro" id="IPR010991">
    <property type="entry name" value="p53_tetrameristn"/>
</dbReference>
<feature type="site" description="Interaction with DNA" evidence="16">
    <location>
        <position position="82"/>
    </location>
</feature>
<keyword evidence="13 17" id="KW-0539">Nucleus</keyword>
<reference evidence="21 22" key="1">
    <citation type="submission" date="2024-09" db="EMBL/GenBank/DDBJ databases">
        <title>A chromosome-level genome assembly of Gray's grenadier anchovy, Coilia grayii.</title>
        <authorList>
            <person name="Fu Z."/>
        </authorList>
    </citation>
    <scope>NUCLEOTIDE SEQUENCE [LARGE SCALE GENOMIC DNA]</scope>
    <source>
        <strain evidence="21">G4</strain>
        <tissue evidence="21">Muscle</tissue>
    </source>
</reference>
<dbReference type="AlphaFoldDB" id="A0ABD1K7W7"/>
<gene>
    <name evidence="21" type="ORF">ACEWY4_009962</name>
</gene>
<evidence type="ECO:0000256" key="1">
    <source>
        <dbReference type="ARBA" id="ARBA00006167"/>
    </source>
</evidence>
<comment type="cofactor">
    <cofactor evidence="15 17">
        <name>Zn(2+)</name>
        <dbReference type="ChEBI" id="CHEBI:29105"/>
    </cofactor>
    <text evidence="15 17">Binds 1 zinc ion per subunit.</text>
</comment>
<evidence type="ECO:0000256" key="9">
    <source>
        <dbReference type="ARBA" id="ARBA00023015"/>
    </source>
</evidence>
<evidence type="ECO:0000256" key="6">
    <source>
        <dbReference type="ARBA" id="ARBA00022703"/>
    </source>
</evidence>
<comment type="function">
    <text evidence="17">Multifunctional transcription factor that induces cell cycle arrest, DNA repair or apoptosis upon binding to its target DNA sequence. Acts as a tumor suppressor in many tumor types; induces growth arrest or apoptosis depending on the physiological circumstances and cell type. Negatively regulates cell division by controlling expression of a set of genes required for this process. One of the activated genes is an inhibitor of cyclin-dependent kinases. Apoptosis induction seems to be mediated either by stimulation of BAX and FAS antigen expression, or by repression of Bcl-2 expression.</text>
</comment>
<keyword evidence="12 17" id="KW-0804">Transcription</keyword>
<dbReference type="Pfam" id="PF07710">
    <property type="entry name" value="P53_tetramer"/>
    <property type="match status" value="1"/>
</dbReference>
<dbReference type="SUPFAM" id="SSF47719">
    <property type="entry name" value="p53 tetramerization domain"/>
    <property type="match status" value="1"/>
</dbReference>
<keyword evidence="8 15" id="KW-0862">Zinc</keyword>
<feature type="binding site" evidence="15">
    <location>
        <position position="138"/>
    </location>
    <ligand>
        <name>Zn(2+)</name>
        <dbReference type="ChEBI" id="CHEBI:29105"/>
    </ligand>
</feature>
<dbReference type="Proteomes" id="UP001591681">
    <property type="component" value="Unassembled WGS sequence"/>
</dbReference>
<proteinExistence type="inferred from homology"/>
<dbReference type="CDD" id="cd08367">
    <property type="entry name" value="P53"/>
    <property type="match status" value="1"/>
</dbReference>
<dbReference type="InterPro" id="IPR008967">
    <property type="entry name" value="p53-like_TF_DNA-bd_sf"/>
</dbReference>
<keyword evidence="7 15" id="KW-0479">Metal-binding</keyword>
<dbReference type="Pfam" id="PF00870">
    <property type="entry name" value="P53"/>
    <property type="match status" value="1"/>
</dbReference>
<evidence type="ECO:0000256" key="13">
    <source>
        <dbReference type="ARBA" id="ARBA00023242"/>
    </source>
</evidence>
<evidence type="ECO:0000256" key="4">
    <source>
        <dbReference type="ARBA" id="ARBA00022490"/>
    </source>
</evidence>
<evidence type="ECO:0000256" key="3">
    <source>
        <dbReference type="ARBA" id="ARBA00017135"/>
    </source>
</evidence>
<dbReference type="GO" id="GO:0006915">
    <property type="term" value="P:apoptotic process"/>
    <property type="evidence" value="ECO:0007669"/>
    <property type="project" value="UniProtKB-KW"/>
</dbReference>
<dbReference type="FunFam" id="4.10.170.10:FF:000005">
    <property type="entry name" value="Cellular tumor antigen p53"/>
    <property type="match status" value="1"/>
</dbReference>
<comment type="similarity">
    <text evidence="1 17">Belongs to the p53 family.</text>
</comment>
<accession>A0ABD1K7W7</accession>
<feature type="compositionally biased region" description="Polar residues" evidence="18">
    <location>
        <begin position="252"/>
        <end position="264"/>
    </location>
</feature>
<feature type="compositionally biased region" description="Basic and acidic residues" evidence="18">
    <location>
        <begin position="137"/>
        <end position="146"/>
    </location>
</feature>
<dbReference type="GO" id="GO:0005737">
    <property type="term" value="C:cytoplasm"/>
    <property type="evidence" value="ECO:0007669"/>
    <property type="project" value="UniProtKB-SubCell"/>
</dbReference>
<keyword evidence="10 17" id="KW-0238">DNA-binding</keyword>
<evidence type="ECO:0000259" key="19">
    <source>
        <dbReference type="Pfam" id="PF00870"/>
    </source>
</evidence>
<protein>
    <recommendedName>
        <fullName evidence="3 17">Cellular tumor antigen p53</fullName>
    </recommendedName>
</protein>